<keyword evidence="6" id="KW-1185">Reference proteome</keyword>
<dbReference type="Pfam" id="PF12625">
    <property type="entry name" value="Arabinose_bd"/>
    <property type="match status" value="1"/>
</dbReference>
<dbReference type="AlphaFoldDB" id="A0A2N5X4S1"/>
<comment type="caution">
    <text evidence="5">The sequence shown here is derived from an EMBL/GenBank/DDBJ whole genome shotgun (WGS) entry which is preliminary data.</text>
</comment>
<dbReference type="PROSITE" id="PS01124">
    <property type="entry name" value="HTH_ARAC_FAMILY_2"/>
    <property type="match status" value="1"/>
</dbReference>
<dbReference type="SUPFAM" id="SSF46689">
    <property type="entry name" value="Homeodomain-like"/>
    <property type="match status" value="1"/>
</dbReference>
<dbReference type="GO" id="GO:0003700">
    <property type="term" value="F:DNA-binding transcription factor activity"/>
    <property type="evidence" value="ECO:0007669"/>
    <property type="project" value="InterPro"/>
</dbReference>
<evidence type="ECO:0000256" key="1">
    <source>
        <dbReference type="ARBA" id="ARBA00023015"/>
    </source>
</evidence>
<dbReference type="InterPro" id="IPR032687">
    <property type="entry name" value="AraC-type_N"/>
</dbReference>
<dbReference type="PANTHER" id="PTHR47894:SF1">
    <property type="entry name" value="HTH-TYPE TRANSCRIPTIONAL REGULATOR VQSM"/>
    <property type="match status" value="1"/>
</dbReference>
<keyword evidence="1" id="KW-0805">Transcription regulation</keyword>
<dbReference type="Proteomes" id="UP000235005">
    <property type="component" value="Unassembled WGS sequence"/>
</dbReference>
<dbReference type="EMBL" id="PKUS01000007">
    <property type="protein sequence ID" value="PLW69481.1"/>
    <property type="molecule type" value="Genomic_DNA"/>
</dbReference>
<evidence type="ECO:0000259" key="4">
    <source>
        <dbReference type="PROSITE" id="PS01124"/>
    </source>
</evidence>
<dbReference type="InterPro" id="IPR018060">
    <property type="entry name" value="HTH_AraC"/>
</dbReference>
<dbReference type="Gene3D" id="1.10.10.60">
    <property type="entry name" value="Homeodomain-like"/>
    <property type="match status" value="1"/>
</dbReference>
<name>A0A2N5X4S1_9GAMM</name>
<reference evidence="5 6" key="1">
    <citation type="submission" date="2018-01" db="EMBL/GenBank/DDBJ databases">
        <title>The draft genome sequence of Halioglobus lutimaris HF004.</title>
        <authorList>
            <person name="Du Z.-J."/>
            <person name="Shi M.-J."/>
        </authorList>
    </citation>
    <scope>NUCLEOTIDE SEQUENCE [LARGE SCALE GENOMIC DNA]</scope>
    <source>
        <strain evidence="5 6">HF004</strain>
    </source>
</reference>
<accession>A0A2N5X4S1</accession>
<dbReference type="InterPro" id="IPR020449">
    <property type="entry name" value="Tscrpt_reg_AraC-type_HTH"/>
</dbReference>
<organism evidence="5 6">
    <name type="scientific">Pseudohalioglobus lutimaris</name>
    <dbReference type="NCBI Taxonomy" id="1737061"/>
    <lineage>
        <taxon>Bacteria</taxon>
        <taxon>Pseudomonadati</taxon>
        <taxon>Pseudomonadota</taxon>
        <taxon>Gammaproteobacteria</taxon>
        <taxon>Cellvibrionales</taxon>
        <taxon>Halieaceae</taxon>
        <taxon>Pseudohalioglobus</taxon>
    </lineage>
</organism>
<dbReference type="OrthoDB" id="5582699at2"/>
<evidence type="ECO:0000313" key="6">
    <source>
        <dbReference type="Proteomes" id="UP000235005"/>
    </source>
</evidence>
<protein>
    <recommendedName>
        <fullName evidence="4">HTH araC/xylS-type domain-containing protein</fullName>
    </recommendedName>
</protein>
<evidence type="ECO:0000313" key="5">
    <source>
        <dbReference type="EMBL" id="PLW69481.1"/>
    </source>
</evidence>
<evidence type="ECO:0000256" key="3">
    <source>
        <dbReference type="ARBA" id="ARBA00023163"/>
    </source>
</evidence>
<keyword evidence="2" id="KW-0238">DNA-binding</keyword>
<feature type="domain" description="HTH araC/xylS-type" evidence="4">
    <location>
        <begin position="248"/>
        <end position="346"/>
    </location>
</feature>
<keyword evidence="3" id="KW-0804">Transcription</keyword>
<dbReference type="SMART" id="SM00342">
    <property type="entry name" value="HTH_ARAC"/>
    <property type="match status" value="1"/>
</dbReference>
<dbReference type="InterPro" id="IPR009057">
    <property type="entry name" value="Homeodomain-like_sf"/>
</dbReference>
<dbReference type="GO" id="GO:0000976">
    <property type="term" value="F:transcription cis-regulatory region binding"/>
    <property type="evidence" value="ECO:0007669"/>
    <property type="project" value="TreeGrafter"/>
</dbReference>
<dbReference type="GO" id="GO:0005829">
    <property type="term" value="C:cytosol"/>
    <property type="evidence" value="ECO:0007669"/>
    <property type="project" value="TreeGrafter"/>
</dbReference>
<gene>
    <name evidence="5" type="ORF">C0039_08130</name>
</gene>
<proteinExistence type="predicted"/>
<dbReference type="PANTHER" id="PTHR47894">
    <property type="entry name" value="HTH-TYPE TRANSCRIPTIONAL REGULATOR GADX"/>
    <property type="match status" value="1"/>
</dbReference>
<sequence>MNTMPLKTLNTLLRVVVEQGYPLESALTQIGLDYNPLQHASVETTQVATSCYSKLYSLLMEILQDEAFGLGQQYYAPPGTFRMMCLFIIHCPTLEQALLRAREFHEYCDQYRDVSHTDSPAALVPLPPGERVLCVFQGHASLALDQERIGHANVLLMMYRFYSWLIGRDLPLEEVHMRAPQPPDSRHYESLFGCPVRFAMPASGLVLTRQLLQHPVAQNEETLREFLRLAPYPLVKGDPPGELKTLSRKIEELLAAGGPQKLPTASEVASLLNMSARTLHRKLTAEDTSFQQLKDTFRRELAVHYMHREELSIDAIAAVMGFQDNSAFYRSFKKWTGISPGQYRLQLKQQDNTRNA</sequence>
<dbReference type="PRINTS" id="PR00032">
    <property type="entry name" value="HTHARAC"/>
</dbReference>
<evidence type="ECO:0000256" key="2">
    <source>
        <dbReference type="ARBA" id="ARBA00023125"/>
    </source>
</evidence>
<dbReference type="Pfam" id="PF12833">
    <property type="entry name" value="HTH_18"/>
    <property type="match status" value="1"/>
</dbReference>